<evidence type="ECO:0000256" key="1">
    <source>
        <dbReference type="ARBA" id="ARBA00008694"/>
    </source>
</evidence>
<dbReference type="InterPro" id="IPR051016">
    <property type="entry name" value="Diverse_Substrate_AcTransf"/>
</dbReference>
<evidence type="ECO:0000313" key="5">
    <source>
        <dbReference type="EMBL" id="PCI75241.1"/>
    </source>
</evidence>
<proteinExistence type="inferred from homology"/>
<dbReference type="Pfam" id="PF00583">
    <property type="entry name" value="Acetyltransf_1"/>
    <property type="match status" value="1"/>
</dbReference>
<comment type="caution">
    <text evidence="5">The sequence shown here is derived from an EMBL/GenBank/DDBJ whole genome shotgun (WGS) entry which is preliminary data.</text>
</comment>
<dbReference type="PROSITE" id="PS51186">
    <property type="entry name" value="GNAT"/>
    <property type="match status" value="1"/>
</dbReference>
<evidence type="ECO:0000313" key="6">
    <source>
        <dbReference type="Proteomes" id="UP000218767"/>
    </source>
</evidence>
<evidence type="ECO:0000256" key="3">
    <source>
        <dbReference type="ARBA" id="ARBA00023315"/>
    </source>
</evidence>
<sequence length="168" mass="18774">MKLATSVPDFTIRSATVDDCALILGFIQELADYEKLSHEVVATVATLAETLFGEKAYAEVTIGEYQGEAIGYSLFFHNFSTFTGRPGIYLEDIYVKPSMRGKGCGKLMLAYIAKLAVDRNCTRVEWSVLDWNEPSIQFYRSIGAAPMEGWTVQRLDGSELTDFAQQFK</sequence>
<feature type="domain" description="N-acetyltransferase" evidence="4">
    <location>
        <begin position="10"/>
        <end position="165"/>
    </location>
</feature>
<name>A0A2A4WYW6_9GAMM</name>
<comment type="similarity">
    <text evidence="1">Belongs to the acetyltransferase family.</text>
</comment>
<dbReference type="CDD" id="cd04301">
    <property type="entry name" value="NAT_SF"/>
    <property type="match status" value="1"/>
</dbReference>
<keyword evidence="3" id="KW-0012">Acyltransferase</keyword>
<dbReference type="InterPro" id="IPR000182">
    <property type="entry name" value="GNAT_dom"/>
</dbReference>
<dbReference type="FunFam" id="3.40.630.30:FF:000064">
    <property type="entry name" value="GNAT family acetyltransferase"/>
    <property type="match status" value="1"/>
</dbReference>
<evidence type="ECO:0000259" key="4">
    <source>
        <dbReference type="PROSITE" id="PS51186"/>
    </source>
</evidence>
<dbReference type="EMBL" id="NVUL01000079">
    <property type="protein sequence ID" value="PCI75241.1"/>
    <property type="molecule type" value="Genomic_DNA"/>
</dbReference>
<dbReference type="PANTHER" id="PTHR10545:SF29">
    <property type="entry name" value="GH14572P-RELATED"/>
    <property type="match status" value="1"/>
</dbReference>
<dbReference type="SUPFAM" id="SSF55729">
    <property type="entry name" value="Acyl-CoA N-acyltransferases (Nat)"/>
    <property type="match status" value="1"/>
</dbReference>
<dbReference type="AlphaFoldDB" id="A0A2A4WYW6"/>
<accession>A0A2A4WYW6</accession>
<organism evidence="5 6">
    <name type="scientific">SAR86 cluster bacterium</name>
    <dbReference type="NCBI Taxonomy" id="2030880"/>
    <lineage>
        <taxon>Bacteria</taxon>
        <taxon>Pseudomonadati</taxon>
        <taxon>Pseudomonadota</taxon>
        <taxon>Gammaproteobacteria</taxon>
        <taxon>SAR86 cluster</taxon>
    </lineage>
</organism>
<gene>
    <name evidence="5" type="ORF">COB20_13285</name>
</gene>
<dbReference type="PANTHER" id="PTHR10545">
    <property type="entry name" value="DIAMINE N-ACETYLTRANSFERASE"/>
    <property type="match status" value="1"/>
</dbReference>
<protein>
    <submittedName>
        <fullName evidence="5">GNAT family N-acetyltransferase</fullName>
    </submittedName>
</protein>
<dbReference type="Proteomes" id="UP000218767">
    <property type="component" value="Unassembled WGS sequence"/>
</dbReference>
<dbReference type="GO" id="GO:0008080">
    <property type="term" value="F:N-acetyltransferase activity"/>
    <property type="evidence" value="ECO:0007669"/>
    <property type="project" value="UniProtKB-ARBA"/>
</dbReference>
<dbReference type="InterPro" id="IPR016181">
    <property type="entry name" value="Acyl_CoA_acyltransferase"/>
</dbReference>
<evidence type="ECO:0000256" key="2">
    <source>
        <dbReference type="ARBA" id="ARBA00022679"/>
    </source>
</evidence>
<keyword evidence="2 5" id="KW-0808">Transferase</keyword>
<reference evidence="6" key="1">
    <citation type="submission" date="2017-08" db="EMBL/GenBank/DDBJ databases">
        <title>A dynamic microbial community with high functional redundancy inhabits the cold, oxic subseafloor aquifer.</title>
        <authorList>
            <person name="Tully B.J."/>
            <person name="Wheat C.G."/>
            <person name="Glazer B.T."/>
            <person name="Huber J.A."/>
        </authorList>
    </citation>
    <scope>NUCLEOTIDE SEQUENCE [LARGE SCALE GENOMIC DNA]</scope>
</reference>
<dbReference type="Gene3D" id="3.40.630.30">
    <property type="match status" value="1"/>
</dbReference>